<organism evidence="1 2">
    <name type="scientific">Vespula maculifrons</name>
    <name type="common">Eastern yellow jacket</name>
    <name type="synonym">Wasp</name>
    <dbReference type="NCBI Taxonomy" id="7453"/>
    <lineage>
        <taxon>Eukaryota</taxon>
        <taxon>Metazoa</taxon>
        <taxon>Ecdysozoa</taxon>
        <taxon>Arthropoda</taxon>
        <taxon>Hexapoda</taxon>
        <taxon>Insecta</taxon>
        <taxon>Pterygota</taxon>
        <taxon>Neoptera</taxon>
        <taxon>Endopterygota</taxon>
        <taxon>Hymenoptera</taxon>
        <taxon>Apocrita</taxon>
        <taxon>Aculeata</taxon>
        <taxon>Vespoidea</taxon>
        <taxon>Vespidae</taxon>
        <taxon>Vespinae</taxon>
        <taxon>Vespula</taxon>
    </lineage>
</organism>
<accession>A0ABD2BY11</accession>
<keyword evidence="2" id="KW-1185">Reference proteome</keyword>
<protein>
    <submittedName>
        <fullName evidence="1">Uncharacterized protein</fullName>
    </submittedName>
</protein>
<evidence type="ECO:0000313" key="1">
    <source>
        <dbReference type="EMBL" id="KAL2737118.1"/>
    </source>
</evidence>
<gene>
    <name evidence="1" type="ORF">V1477_012074</name>
</gene>
<dbReference type="Proteomes" id="UP001607303">
    <property type="component" value="Unassembled WGS sequence"/>
</dbReference>
<sequence>MQIKACTHFLNGLPNLNIIGIYIVVSHLYWNEKTIGVSSLSLKSWNNTSCKHIPHKHLRNSKRNMRMVKHDLKFKGQTALGLPKHKIHIQLFKLLSPFFRKGVTS</sequence>
<dbReference type="AlphaFoldDB" id="A0ABD2BY11"/>
<comment type="caution">
    <text evidence="1">The sequence shown here is derived from an EMBL/GenBank/DDBJ whole genome shotgun (WGS) entry which is preliminary data.</text>
</comment>
<dbReference type="EMBL" id="JAYRBN010000065">
    <property type="protein sequence ID" value="KAL2737118.1"/>
    <property type="molecule type" value="Genomic_DNA"/>
</dbReference>
<reference evidence="1 2" key="1">
    <citation type="journal article" date="2024" name="Ann. Entomol. Soc. Am.">
        <title>Genomic analyses of the southern and eastern yellowjacket wasps (Hymenoptera: Vespidae) reveal evolutionary signatures of social life.</title>
        <authorList>
            <person name="Catto M.A."/>
            <person name="Caine P.B."/>
            <person name="Orr S.E."/>
            <person name="Hunt B.G."/>
            <person name="Goodisman M.A.D."/>
        </authorList>
    </citation>
    <scope>NUCLEOTIDE SEQUENCE [LARGE SCALE GENOMIC DNA]</scope>
    <source>
        <strain evidence="1">232</strain>
        <tissue evidence="1">Head and thorax</tissue>
    </source>
</reference>
<evidence type="ECO:0000313" key="2">
    <source>
        <dbReference type="Proteomes" id="UP001607303"/>
    </source>
</evidence>
<proteinExistence type="predicted"/>
<name>A0ABD2BY11_VESMC</name>